<dbReference type="EMBL" id="JAAKFY010000012">
    <property type="protein sequence ID" value="KAF3848597.1"/>
    <property type="molecule type" value="Genomic_DNA"/>
</dbReference>
<organism evidence="1 2">
    <name type="scientific">Dissostichus mawsoni</name>
    <name type="common">Antarctic cod</name>
    <dbReference type="NCBI Taxonomy" id="36200"/>
    <lineage>
        <taxon>Eukaryota</taxon>
        <taxon>Metazoa</taxon>
        <taxon>Chordata</taxon>
        <taxon>Craniata</taxon>
        <taxon>Vertebrata</taxon>
        <taxon>Euteleostomi</taxon>
        <taxon>Actinopterygii</taxon>
        <taxon>Neopterygii</taxon>
        <taxon>Teleostei</taxon>
        <taxon>Neoteleostei</taxon>
        <taxon>Acanthomorphata</taxon>
        <taxon>Eupercaria</taxon>
        <taxon>Perciformes</taxon>
        <taxon>Notothenioidei</taxon>
        <taxon>Nototheniidae</taxon>
        <taxon>Dissostichus</taxon>
    </lineage>
</organism>
<gene>
    <name evidence="1" type="ORF">F7725_015094</name>
</gene>
<reference evidence="1 2" key="1">
    <citation type="submission" date="2020-03" db="EMBL/GenBank/DDBJ databases">
        <title>Dissostichus mawsoni Genome sequencing and assembly.</title>
        <authorList>
            <person name="Park H."/>
        </authorList>
    </citation>
    <scope>NUCLEOTIDE SEQUENCE [LARGE SCALE GENOMIC DNA]</scope>
    <source>
        <strain evidence="1">DM0001</strain>
        <tissue evidence="1">Muscle</tissue>
    </source>
</reference>
<accession>A0A7J5YJE5</accession>
<evidence type="ECO:0000313" key="1">
    <source>
        <dbReference type="EMBL" id="KAF3848597.1"/>
    </source>
</evidence>
<proteinExistence type="predicted"/>
<dbReference type="Proteomes" id="UP000518266">
    <property type="component" value="Unassembled WGS sequence"/>
</dbReference>
<evidence type="ECO:0000313" key="2">
    <source>
        <dbReference type="Proteomes" id="UP000518266"/>
    </source>
</evidence>
<sequence length="209" mass="23820">MHEALVLTPPASMIPSSLLPPLQRDTPQFGDHFSLFTAFNSLPHVAQKGNAEHATLQTSEKEKKRRLFHLIAWLSLGATGCSRGRGRKHSVGITLSLRDGEMLSQHALEIFTARKQENRNEEYTIRSISYMDGCKQREKQRCTERRGKLRTLVCFLAAVTVSDWCQQSEPDGSHHHRAMSLKREGERKIKSGMWNREALPNRGEWMVSL</sequence>
<comment type="caution">
    <text evidence="1">The sequence shown here is derived from an EMBL/GenBank/DDBJ whole genome shotgun (WGS) entry which is preliminary data.</text>
</comment>
<name>A0A7J5YJE5_DISMA</name>
<dbReference type="AlphaFoldDB" id="A0A7J5YJE5"/>
<keyword evidence="2" id="KW-1185">Reference proteome</keyword>
<protein>
    <submittedName>
        <fullName evidence="1">Uncharacterized protein</fullName>
    </submittedName>
</protein>